<dbReference type="Proteomes" id="UP000254893">
    <property type="component" value="Unassembled WGS sequence"/>
</dbReference>
<evidence type="ECO:0000256" key="4">
    <source>
        <dbReference type="ARBA" id="ARBA00023284"/>
    </source>
</evidence>
<protein>
    <submittedName>
        <fullName evidence="7">Thiol-disulfide oxidoreductase resA</fullName>
    </submittedName>
</protein>
<accession>A0A380BP91</accession>
<dbReference type="PANTHER" id="PTHR42852:SF6">
    <property type="entry name" value="THIOL:DISULFIDE INTERCHANGE PROTEIN DSBE"/>
    <property type="match status" value="1"/>
</dbReference>
<dbReference type="InterPro" id="IPR017937">
    <property type="entry name" value="Thioredoxin_CS"/>
</dbReference>
<keyword evidence="2" id="KW-0201">Cytochrome c-type biogenesis</keyword>
<evidence type="ECO:0000256" key="5">
    <source>
        <dbReference type="SAM" id="SignalP"/>
    </source>
</evidence>
<evidence type="ECO:0000256" key="1">
    <source>
        <dbReference type="ARBA" id="ARBA00004196"/>
    </source>
</evidence>
<dbReference type="GO" id="GO:0016491">
    <property type="term" value="F:oxidoreductase activity"/>
    <property type="evidence" value="ECO:0007669"/>
    <property type="project" value="InterPro"/>
</dbReference>
<keyword evidence="4" id="KW-0676">Redox-active center</keyword>
<evidence type="ECO:0000313" key="7">
    <source>
        <dbReference type="EMBL" id="SUJ03671.1"/>
    </source>
</evidence>
<dbReference type="PANTHER" id="PTHR42852">
    <property type="entry name" value="THIOL:DISULFIDE INTERCHANGE PROTEIN DSBE"/>
    <property type="match status" value="1"/>
</dbReference>
<dbReference type="Gene3D" id="3.40.30.10">
    <property type="entry name" value="Glutaredoxin"/>
    <property type="match status" value="1"/>
</dbReference>
<dbReference type="GO" id="GO:0030313">
    <property type="term" value="C:cell envelope"/>
    <property type="evidence" value="ECO:0007669"/>
    <property type="project" value="UniProtKB-SubCell"/>
</dbReference>
<dbReference type="InterPro" id="IPR036249">
    <property type="entry name" value="Thioredoxin-like_sf"/>
</dbReference>
<organism evidence="7 8">
    <name type="scientific">Sphingobacterium spiritivorum</name>
    <name type="common">Flavobacterium spiritivorum</name>
    <dbReference type="NCBI Taxonomy" id="258"/>
    <lineage>
        <taxon>Bacteria</taxon>
        <taxon>Pseudomonadati</taxon>
        <taxon>Bacteroidota</taxon>
        <taxon>Sphingobacteriia</taxon>
        <taxon>Sphingobacteriales</taxon>
        <taxon>Sphingobacteriaceae</taxon>
        <taxon>Sphingobacterium</taxon>
    </lineage>
</organism>
<evidence type="ECO:0000313" key="8">
    <source>
        <dbReference type="Proteomes" id="UP000254893"/>
    </source>
</evidence>
<feature type="signal peptide" evidence="5">
    <location>
        <begin position="1"/>
        <end position="19"/>
    </location>
</feature>
<dbReference type="GO" id="GO:0017004">
    <property type="term" value="P:cytochrome complex assembly"/>
    <property type="evidence" value="ECO:0007669"/>
    <property type="project" value="UniProtKB-KW"/>
</dbReference>
<feature type="chain" id="PRO_5016624056" evidence="5">
    <location>
        <begin position="20"/>
        <end position="446"/>
    </location>
</feature>
<dbReference type="InterPro" id="IPR050553">
    <property type="entry name" value="Thioredoxin_ResA/DsbE_sf"/>
</dbReference>
<comment type="subcellular location">
    <subcellularLocation>
        <location evidence="1">Cell envelope</location>
    </subcellularLocation>
</comment>
<sequence>MRTSLFILLLSLLTSSLMAQNATIINGTADKKAYAKVFLYKVLNGRLVEIATATPDSSERFAFKFTPEYQGLYAVGGSDALSLRHVFKFYFKGDDELNIRLEKANYSLSGNNSPENIALTDWFKASYSLLDKSVYWTTISTYMDFFPEVEEMYTQLDAIKSRNKTGNAKFDAFFSKIVDFDFANLAIGYLYTPRSAHPSKEELSDYYIQFKSDPFLSEDLLKFPYGDRFMTNLVYRKIDLASKPTFEQQVEAIPADVIKGQYVLARLSGARSYSDYQDMYNQYKQYFILKDQQERAQAIAVKLADTKEGTQAIAFSYPDITGKKVSLADLKGKLVLIDLWATWCGPCKAEEPHWEKLNEQFKGKDIAFVGISVDQDKKAWDKYVPEKNLKGIQLHAGPGNDLSAAYKVTGIPRYMLIDKKGNIITTDSPRPSDPKLKSLIETWLAR</sequence>
<gene>
    <name evidence="7" type="primary">resA_6</name>
    <name evidence="7" type="ORF">NCTC11388_01312</name>
</gene>
<dbReference type="AlphaFoldDB" id="A0A380BP91"/>
<dbReference type="EMBL" id="UGYW01000002">
    <property type="protein sequence ID" value="SUJ03671.1"/>
    <property type="molecule type" value="Genomic_DNA"/>
</dbReference>
<dbReference type="PROSITE" id="PS00194">
    <property type="entry name" value="THIOREDOXIN_1"/>
    <property type="match status" value="1"/>
</dbReference>
<dbReference type="PROSITE" id="PS51352">
    <property type="entry name" value="THIOREDOXIN_2"/>
    <property type="match status" value="1"/>
</dbReference>
<dbReference type="InterPro" id="IPR013740">
    <property type="entry name" value="Redoxin"/>
</dbReference>
<evidence type="ECO:0000256" key="3">
    <source>
        <dbReference type="ARBA" id="ARBA00023157"/>
    </source>
</evidence>
<keyword evidence="3" id="KW-1015">Disulfide bond</keyword>
<dbReference type="CDD" id="cd02966">
    <property type="entry name" value="TlpA_like_family"/>
    <property type="match status" value="1"/>
</dbReference>
<feature type="domain" description="Thioredoxin" evidence="6">
    <location>
        <begin position="306"/>
        <end position="446"/>
    </location>
</feature>
<evidence type="ECO:0000259" key="6">
    <source>
        <dbReference type="PROSITE" id="PS51352"/>
    </source>
</evidence>
<reference evidence="7 8" key="1">
    <citation type="submission" date="2018-06" db="EMBL/GenBank/DDBJ databases">
        <authorList>
            <consortium name="Pathogen Informatics"/>
            <person name="Doyle S."/>
        </authorList>
    </citation>
    <scope>NUCLEOTIDE SEQUENCE [LARGE SCALE GENOMIC DNA]</scope>
    <source>
        <strain evidence="7 8">NCTC11388</strain>
    </source>
</reference>
<keyword evidence="5" id="KW-0732">Signal</keyword>
<dbReference type="Pfam" id="PF08534">
    <property type="entry name" value="Redoxin"/>
    <property type="match status" value="1"/>
</dbReference>
<dbReference type="SUPFAM" id="SSF52833">
    <property type="entry name" value="Thioredoxin-like"/>
    <property type="match status" value="1"/>
</dbReference>
<name>A0A380BP91_SPHSI</name>
<evidence type="ECO:0000256" key="2">
    <source>
        <dbReference type="ARBA" id="ARBA00022748"/>
    </source>
</evidence>
<dbReference type="RefSeq" id="WP_258862039.1">
    <property type="nucleotide sequence ID" value="NZ_UGYW01000002.1"/>
</dbReference>
<proteinExistence type="predicted"/>
<dbReference type="InterPro" id="IPR013766">
    <property type="entry name" value="Thioredoxin_domain"/>
</dbReference>